<gene>
    <name evidence="1" type="ORF">SAMN05443668_101428</name>
</gene>
<protein>
    <submittedName>
        <fullName evidence="1">Uncharacterized protein</fullName>
    </submittedName>
</protein>
<dbReference type="STRING" id="134849.SAMN05443668_101428"/>
<sequence length="144" mass="15385">MNANDARIGRVYVAQKGSNVPDTSPNAGPPRANSYDLIVQLEAGNVIGQSMANYTVHFTAIDENKAQPEAGLTPADLKEEFTAPGWQPQGTDFVRTGTGEPVGVLRLPVTIPAGLTGRFHYNVEFVNAGFQVVDLAQSEAFILV</sequence>
<keyword evidence="2" id="KW-1185">Reference proteome</keyword>
<reference evidence="1 2" key="1">
    <citation type="submission" date="2016-11" db="EMBL/GenBank/DDBJ databases">
        <authorList>
            <person name="Jaros S."/>
            <person name="Januszkiewicz K."/>
            <person name="Wedrychowicz H."/>
        </authorList>
    </citation>
    <scope>NUCLEOTIDE SEQUENCE [LARGE SCALE GENOMIC DNA]</scope>
    <source>
        <strain evidence="1 2">DSM 46144</strain>
    </source>
</reference>
<name>A0A1M7I985_9ACTN</name>
<accession>A0A1M7I985</accession>
<organism evidence="1 2">
    <name type="scientific">Cryptosporangium aurantiacum</name>
    <dbReference type="NCBI Taxonomy" id="134849"/>
    <lineage>
        <taxon>Bacteria</taxon>
        <taxon>Bacillati</taxon>
        <taxon>Actinomycetota</taxon>
        <taxon>Actinomycetes</taxon>
        <taxon>Cryptosporangiales</taxon>
        <taxon>Cryptosporangiaceae</taxon>
        <taxon>Cryptosporangium</taxon>
    </lineage>
</organism>
<proteinExistence type="predicted"/>
<evidence type="ECO:0000313" key="2">
    <source>
        <dbReference type="Proteomes" id="UP000184440"/>
    </source>
</evidence>
<dbReference type="EMBL" id="FRCS01000001">
    <property type="protein sequence ID" value="SHM37168.1"/>
    <property type="molecule type" value="Genomic_DNA"/>
</dbReference>
<dbReference type="Proteomes" id="UP000184440">
    <property type="component" value="Unassembled WGS sequence"/>
</dbReference>
<dbReference type="RefSeq" id="WP_073250855.1">
    <property type="nucleotide sequence ID" value="NZ_FRCS01000001.1"/>
</dbReference>
<evidence type="ECO:0000313" key="1">
    <source>
        <dbReference type="EMBL" id="SHM37168.1"/>
    </source>
</evidence>
<dbReference type="AlphaFoldDB" id="A0A1M7I985"/>